<dbReference type="PANTHER" id="PTHR31951:SF22">
    <property type="entry name" value="ECA1 GAMETOGENESIS RELATED FAMILY"/>
    <property type="match status" value="1"/>
</dbReference>
<feature type="chain" id="PRO_5040763685" description="Prolamin-like domain-containing protein" evidence="2">
    <location>
        <begin position="20"/>
        <end position="113"/>
    </location>
</feature>
<feature type="signal peptide" evidence="2">
    <location>
        <begin position="1"/>
        <end position="19"/>
    </location>
</feature>
<accession>A0A9W7J215</accession>
<proteinExistence type="predicted"/>
<evidence type="ECO:0000256" key="2">
    <source>
        <dbReference type="SAM" id="SignalP"/>
    </source>
</evidence>
<dbReference type="Proteomes" id="UP001165190">
    <property type="component" value="Unassembled WGS sequence"/>
</dbReference>
<dbReference type="EMBL" id="BSYR01000044">
    <property type="protein sequence ID" value="GMJ05237.1"/>
    <property type="molecule type" value="Genomic_DNA"/>
</dbReference>
<evidence type="ECO:0000313" key="5">
    <source>
        <dbReference type="Proteomes" id="UP001165190"/>
    </source>
</evidence>
<dbReference type="Pfam" id="PF05617">
    <property type="entry name" value="Prolamin_like"/>
    <property type="match status" value="1"/>
</dbReference>
<comment type="caution">
    <text evidence="4">The sequence shown here is derived from an EMBL/GenBank/DDBJ whole genome shotgun (WGS) entry which is preliminary data.</text>
</comment>
<evidence type="ECO:0000313" key="4">
    <source>
        <dbReference type="EMBL" id="GMJ05237.1"/>
    </source>
</evidence>
<organism evidence="4 5">
    <name type="scientific">Hibiscus trionum</name>
    <name type="common">Flower of an hour</name>
    <dbReference type="NCBI Taxonomy" id="183268"/>
    <lineage>
        <taxon>Eukaryota</taxon>
        <taxon>Viridiplantae</taxon>
        <taxon>Streptophyta</taxon>
        <taxon>Embryophyta</taxon>
        <taxon>Tracheophyta</taxon>
        <taxon>Spermatophyta</taxon>
        <taxon>Magnoliopsida</taxon>
        <taxon>eudicotyledons</taxon>
        <taxon>Gunneridae</taxon>
        <taxon>Pentapetalae</taxon>
        <taxon>rosids</taxon>
        <taxon>malvids</taxon>
        <taxon>Malvales</taxon>
        <taxon>Malvaceae</taxon>
        <taxon>Malvoideae</taxon>
        <taxon>Hibiscus</taxon>
    </lineage>
</organism>
<gene>
    <name evidence="4" type="ORF">HRI_004192900</name>
</gene>
<dbReference type="AlphaFoldDB" id="A0A9W7J215"/>
<evidence type="ECO:0000256" key="1">
    <source>
        <dbReference type="ARBA" id="ARBA00022729"/>
    </source>
</evidence>
<dbReference type="OrthoDB" id="973137at2759"/>
<keyword evidence="1 2" id="KW-0732">Signal</keyword>
<evidence type="ECO:0000259" key="3">
    <source>
        <dbReference type="Pfam" id="PF05617"/>
    </source>
</evidence>
<dbReference type="InterPro" id="IPR008502">
    <property type="entry name" value="Prolamin-like"/>
</dbReference>
<sequence length="113" mass="12773">MANLNVHTALAILVMAVSGAVVVESLHAHAERCRDMLSLVCEDEVLTRIFLYRHTRVSHECCKEVVRMGGACLEVLVIRDLEDPFFENHTKFAHKIFDRAQHLWAKCTSLASP</sequence>
<keyword evidence="5" id="KW-1185">Reference proteome</keyword>
<name>A0A9W7J215_HIBTR</name>
<reference evidence="4" key="1">
    <citation type="submission" date="2023-05" db="EMBL/GenBank/DDBJ databases">
        <title>Genome and transcriptome analyses reveal genes involved in the formation of fine ridges on petal epidermal cells in Hibiscus trionum.</title>
        <authorList>
            <person name="Koshimizu S."/>
            <person name="Masuda S."/>
            <person name="Ishii T."/>
            <person name="Shirasu K."/>
            <person name="Hoshino A."/>
            <person name="Arita M."/>
        </authorList>
    </citation>
    <scope>NUCLEOTIDE SEQUENCE</scope>
    <source>
        <strain evidence="4">Hamamatsu line</strain>
    </source>
</reference>
<dbReference type="PANTHER" id="PTHR31951">
    <property type="entry name" value="BIFUNCTIONAL INHIBITOR/LIPID-TRANSFER PROTEIN/SEED STORAGE 2S ALBUMIN SUPERFAMILY PROTEIN-RELATED"/>
    <property type="match status" value="1"/>
</dbReference>
<feature type="domain" description="Prolamin-like" evidence="3">
    <location>
        <begin position="33"/>
        <end position="107"/>
    </location>
</feature>
<protein>
    <recommendedName>
        <fullName evidence="3">Prolamin-like domain-containing protein</fullName>
    </recommendedName>
</protein>